<dbReference type="RefSeq" id="WP_395119129.1">
    <property type="nucleotide sequence ID" value="NZ_JBIMSO010000142.1"/>
</dbReference>
<name>A0ABW7JW21_9NOCA</name>
<dbReference type="Gene3D" id="3.30.559.30">
    <property type="entry name" value="Nonribosomal peptide synthetase, condensation domain"/>
    <property type="match status" value="1"/>
</dbReference>
<protein>
    <submittedName>
        <fullName evidence="2">Condensation domain-containing protein</fullName>
    </submittedName>
</protein>
<gene>
    <name evidence="2" type="ORF">ACHIPZ_28395</name>
</gene>
<organism evidence="2 3">
    <name type="scientific">Antrihabitans spumae</name>
    <dbReference type="NCBI Taxonomy" id="3373370"/>
    <lineage>
        <taxon>Bacteria</taxon>
        <taxon>Bacillati</taxon>
        <taxon>Actinomycetota</taxon>
        <taxon>Actinomycetes</taxon>
        <taxon>Mycobacteriales</taxon>
        <taxon>Nocardiaceae</taxon>
        <taxon>Antrihabitans</taxon>
    </lineage>
</organism>
<dbReference type="EMBL" id="JBIMSO010000142">
    <property type="protein sequence ID" value="MFH5212093.1"/>
    <property type="molecule type" value="Genomic_DNA"/>
</dbReference>
<comment type="caution">
    <text evidence="2">The sequence shown here is derived from an EMBL/GenBank/DDBJ whole genome shotgun (WGS) entry which is preliminary data.</text>
</comment>
<dbReference type="SUPFAM" id="SSF52777">
    <property type="entry name" value="CoA-dependent acyltransferases"/>
    <property type="match status" value="2"/>
</dbReference>
<dbReference type="PANTHER" id="PTHR45527:SF1">
    <property type="entry name" value="FATTY ACID SYNTHASE"/>
    <property type="match status" value="1"/>
</dbReference>
<dbReference type="Gene3D" id="3.30.559.10">
    <property type="entry name" value="Chloramphenicol acetyltransferase-like domain"/>
    <property type="match status" value="1"/>
</dbReference>
<evidence type="ECO:0000313" key="3">
    <source>
        <dbReference type="Proteomes" id="UP001609175"/>
    </source>
</evidence>
<evidence type="ECO:0000259" key="1">
    <source>
        <dbReference type="Pfam" id="PF00668"/>
    </source>
</evidence>
<reference evidence="2 3" key="1">
    <citation type="submission" date="2024-10" db="EMBL/GenBank/DDBJ databases">
        <authorList>
            <person name="Riesco R."/>
        </authorList>
    </citation>
    <scope>NUCLEOTIDE SEQUENCE [LARGE SCALE GENOMIC DNA]</scope>
    <source>
        <strain evidence="2 3">NCIMB 15449</strain>
    </source>
</reference>
<dbReference type="InterPro" id="IPR001242">
    <property type="entry name" value="Condensation_dom"/>
</dbReference>
<feature type="domain" description="Condensation" evidence="1">
    <location>
        <begin position="55"/>
        <end position="375"/>
    </location>
</feature>
<dbReference type="PANTHER" id="PTHR45527">
    <property type="entry name" value="NONRIBOSOMAL PEPTIDE SYNTHETASE"/>
    <property type="match status" value="1"/>
</dbReference>
<accession>A0ABW7JW21</accession>
<evidence type="ECO:0000313" key="2">
    <source>
        <dbReference type="EMBL" id="MFH5212093.1"/>
    </source>
</evidence>
<dbReference type="InterPro" id="IPR023213">
    <property type="entry name" value="CAT-like_dom_sf"/>
</dbReference>
<dbReference type="Pfam" id="PF00668">
    <property type="entry name" value="Condensation"/>
    <property type="match status" value="1"/>
</dbReference>
<dbReference type="Proteomes" id="UP001609175">
    <property type="component" value="Unassembled WGS sequence"/>
</dbReference>
<sequence>MRFTELSDYPLPAGRLTAWVPSTRCDGATWSADARPLAYTHEDHCARGSSDRAASASWLGGVFEIHHRYDADKVASALRAWMLRHETFRTTVVENLDGQGTERFSRRTTSGELLGVDAVAHQTSTSEHMHAKVIDFFDNHISPFAWPHCVAATIETPESFLLIFGADHSVMDAYSMLLAISEIHRLYEYELFGTDPGLPDVGSHLDFSVHDRELGNSVVAEHHAVKTWSRFLRQSGGKFPAFPLPVDTSVGSEDAAAQQGSSSSWLLNAEQAEAVNVYSRRAGHGMQSAILASVALANRELTGDPTLRFTMPMHTRHELAYRFSVGWYVGIVPVEVNLRGATTFEDCLAAATTAVASAKELARFPYPRIAELLDNSAIPRFALSYLDVRYVPDAEQWPQWRARTLRGRSESNDEVYFWISRAPAGLTISTRFPGNTTATGNVERLISTFGSMLTSVADGGIFSHAADETQRAS</sequence>
<proteinExistence type="predicted"/>